<accession>A0A7J7RCU9</accession>
<feature type="compositionally biased region" description="Basic and acidic residues" evidence="1">
    <location>
        <begin position="907"/>
        <end position="920"/>
    </location>
</feature>
<feature type="compositionally biased region" description="Basic and acidic residues" evidence="1">
    <location>
        <begin position="840"/>
        <end position="857"/>
    </location>
</feature>
<feature type="compositionally biased region" description="Basic and acidic residues" evidence="1">
    <location>
        <begin position="585"/>
        <end position="594"/>
    </location>
</feature>
<dbReference type="EMBL" id="JABWUV010000030">
    <property type="protein sequence ID" value="KAF6273956.1"/>
    <property type="molecule type" value="Genomic_DNA"/>
</dbReference>
<feature type="region of interest" description="Disordered" evidence="1">
    <location>
        <begin position="129"/>
        <end position="210"/>
    </location>
</feature>
<evidence type="ECO:0000313" key="4">
    <source>
        <dbReference type="Proteomes" id="UP000527355"/>
    </source>
</evidence>
<reference evidence="3 4" key="1">
    <citation type="journal article" date="2020" name="Nature">
        <title>Six reference-quality genomes reveal evolution of bat adaptations.</title>
        <authorList>
            <person name="Jebb D."/>
            <person name="Huang Z."/>
            <person name="Pippel M."/>
            <person name="Hughes G.M."/>
            <person name="Lavrichenko K."/>
            <person name="Devanna P."/>
            <person name="Winkler S."/>
            <person name="Jermiin L.S."/>
            <person name="Skirmuntt E.C."/>
            <person name="Katzourakis A."/>
            <person name="Burkitt-Gray L."/>
            <person name="Ray D.A."/>
            <person name="Sullivan K.A.M."/>
            <person name="Roscito J.G."/>
            <person name="Kirilenko B.M."/>
            <person name="Davalos L.M."/>
            <person name="Corthals A.P."/>
            <person name="Power M.L."/>
            <person name="Jones G."/>
            <person name="Ransome R.D."/>
            <person name="Dechmann D.K.N."/>
            <person name="Locatelli A.G."/>
            <person name="Puechmaille S.J."/>
            <person name="Fedrigo O."/>
            <person name="Jarvis E.D."/>
            <person name="Hiller M."/>
            <person name="Vernes S.C."/>
            <person name="Myers E.W."/>
            <person name="Teeling E.C."/>
        </authorList>
    </citation>
    <scope>NUCLEOTIDE SEQUENCE [LARGE SCALE GENOMIC DNA]</scope>
    <source>
        <strain evidence="3">MMyoMyo1</strain>
        <tissue evidence="3">Flight muscle</tissue>
    </source>
</reference>
<feature type="region of interest" description="Disordered" evidence="1">
    <location>
        <begin position="37"/>
        <end position="60"/>
    </location>
</feature>
<dbReference type="AlphaFoldDB" id="A0A7J7RCU9"/>
<dbReference type="InterPro" id="IPR028030">
    <property type="entry name" value="DUF4592"/>
</dbReference>
<keyword evidence="4" id="KW-1185">Reference proteome</keyword>
<dbReference type="PANTHER" id="PTHR47743:SF1">
    <property type="entry name" value="CRACD-LIKE PROTEIN"/>
    <property type="match status" value="1"/>
</dbReference>
<feature type="compositionally biased region" description="Basic and acidic residues" evidence="1">
    <location>
        <begin position="421"/>
        <end position="436"/>
    </location>
</feature>
<sequence>MISTRVMDFKLREAAEGLGEDSTGKKKSKFKTFKKLFGKKKRKESPSSAGGSAWKQSQAKSEVIAIEAGPVGYDSEDELEESRGALGGRALSHDSIFIPESGQDPARPVRVFSQENVCDRIKALQLKIQCNVKMGPPPPPGGLPAKRGDDPGMSSEDDGLPRSPPEMSLLHDIGPGTTIKVSLVSSSRPPSPDQPSSRPPSDAPACPRTVASSVAPVADFSCPPGSSSCLDNSAAKHKLLVKPRNQRSSKMRRLSSRAQSECLGDLTCTPEEEESDEKPVPTVSAEETPSAGQHPGPRGLAPLLPPGRPRARRAQSECLGDLTCTPEEEESNEKPVPTVSAEEMPSAGQQAGPGGPAPVLPLRARRVRLQHCPALSASAEEDESALGDDPSSCQATPEVMEVTEPVPGPAPCLECPLLPEDSPHPDPDSKHQREEPSLESARPPSEDAAGEAGCASGDAESSSPRVPEEDTAPPGTGPAIPLETPPGPDGPGLAAQEAEEAGLTLAVPGPSPEGTECSEDLAPSPPASKSCLKHKAPAGRSLSVSPTPPASEPPPQEPTPCALSEEAAPLKSPRAEQGKSPQGGAEREAPELKTGRGGSRPRGGKKFSVASGRAWPHTGHRERPARPGPVAAPSPVRLPLLRSSAAWRSEAALDDLQAPPERQNPELEPQEPPSPAEHGPQDSGSRAASQAGPGQNPPEAVATPATREPHPSAQEPRPCGDRSPFPVKLRSTSLSFKHRDVAVPEGKGVKRYSAEVRLEKGGPALLSKDDKCHVGAAPTIRGTRTPNGQGKGKARSSEQPGSKPPLPRKPLLQSLTLPYPPAGPDVSPGELDKVAPPPGPRKESRTVEKRLPRRGAEKGLPPAASGPGAEGRSGPPWITITPQKRRGAPEQPPNREDKPGAQTLKPEIGRAARAPERAQEPVRQADFVRSKSFLITPAKPSVDRRQGTKLCLQEGLQRGISLSHQNLAAQPAAMADRDLHQLKRASYASAEQPSWMELARKKSQAWSDMPQIIK</sequence>
<organism evidence="3 4">
    <name type="scientific">Myotis myotis</name>
    <name type="common">Greater mouse-eared bat</name>
    <name type="synonym">Vespertilio myotis</name>
    <dbReference type="NCBI Taxonomy" id="51298"/>
    <lineage>
        <taxon>Eukaryota</taxon>
        <taxon>Metazoa</taxon>
        <taxon>Chordata</taxon>
        <taxon>Craniata</taxon>
        <taxon>Vertebrata</taxon>
        <taxon>Euteleostomi</taxon>
        <taxon>Mammalia</taxon>
        <taxon>Eutheria</taxon>
        <taxon>Laurasiatheria</taxon>
        <taxon>Chiroptera</taxon>
        <taxon>Yangochiroptera</taxon>
        <taxon>Vespertilionidae</taxon>
        <taxon>Myotis</taxon>
    </lineage>
</organism>
<feature type="region of interest" description="Disordered" evidence="1">
    <location>
        <begin position="240"/>
        <end position="922"/>
    </location>
</feature>
<dbReference type="Proteomes" id="UP000527355">
    <property type="component" value="Unassembled WGS sequence"/>
</dbReference>
<feature type="compositionally biased region" description="Low complexity" evidence="1">
    <location>
        <begin position="491"/>
        <end position="506"/>
    </location>
</feature>
<dbReference type="OrthoDB" id="9944945at2759"/>
<name>A0A7J7RCU9_MYOMY</name>
<feature type="domain" description="DUF4592" evidence="2">
    <location>
        <begin position="130"/>
        <end position="251"/>
    </location>
</feature>
<evidence type="ECO:0000313" key="3">
    <source>
        <dbReference type="EMBL" id="KAF6273956.1"/>
    </source>
</evidence>
<dbReference type="VEuPathDB" id="HostDB:GeneID_118652483"/>
<feature type="compositionally biased region" description="Basic residues" evidence="1">
    <location>
        <begin position="240"/>
        <end position="255"/>
    </location>
</feature>
<feature type="compositionally biased region" description="Pro residues" evidence="1">
    <location>
        <begin position="546"/>
        <end position="558"/>
    </location>
</feature>
<evidence type="ECO:0000259" key="2">
    <source>
        <dbReference type="Pfam" id="PF15262"/>
    </source>
</evidence>
<feature type="compositionally biased region" description="Polar residues" evidence="1">
    <location>
        <begin position="46"/>
        <end position="60"/>
    </location>
</feature>
<protein>
    <recommendedName>
        <fullName evidence="2">DUF4592 domain-containing protein</fullName>
    </recommendedName>
</protein>
<dbReference type="Pfam" id="PF15262">
    <property type="entry name" value="DUF4592"/>
    <property type="match status" value="1"/>
</dbReference>
<dbReference type="InterPro" id="IPR026713">
    <property type="entry name" value="CRACD-like"/>
</dbReference>
<gene>
    <name evidence="3" type="ORF">mMyoMyo1_007284</name>
</gene>
<dbReference type="PANTHER" id="PTHR47743">
    <property type="entry name" value="KIAA1210 / KIAA1211 FAMILY MEMBER"/>
    <property type="match status" value="1"/>
</dbReference>
<proteinExistence type="predicted"/>
<evidence type="ECO:0000256" key="1">
    <source>
        <dbReference type="SAM" id="MobiDB-lite"/>
    </source>
</evidence>
<feature type="compositionally biased region" description="Pro residues" evidence="1">
    <location>
        <begin position="189"/>
        <end position="202"/>
    </location>
</feature>
<feature type="compositionally biased region" description="Low complexity" evidence="1">
    <location>
        <begin position="411"/>
        <end position="420"/>
    </location>
</feature>
<comment type="caution">
    <text evidence="3">The sequence shown here is derived from an EMBL/GenBank/DDBJ whole genome shotgun (WGS) entry which is preliminary data.</text>
</comment>